<proteinExistence type="predicted"/>
<comment type="caution">
    <text evidence="4">The sequence shown here is derived from an EMBL/GenBank/DDBJ whole genome shotgun (WGS) entry which is preliminary data.</text>
</comment>
<dbReference type="Gene3D" id="3.10.180.10">
    <property type="entry name" value="2,3-Dihydroxybiphenyl 1,2-Dioxygenase, domain 1"/>
    <property type="match status" value="2"/>
</dbReference>
<organism evidence="4 5">
    <name type="scientific">Pseudonocardia bannensis</name>
    <dbReference type="NCBI Taxonomy" id="630973"/>
    <lineage>
        <taxon>Bacteria</taxon>
        <taxon>Bacillati</taxon>
        <taxon>Actinomycetota</taxon>
        <taxon>Actinomycetes</taxon>
        <taxon>Pseudonocardiales</taxon>
        <taxon>Pseudonocardiaceae</taxon>
        <taxon>Pseudonocardia</taxon>
    </lineage>
</organism>
<evidence type="ECO:0000256" key="2">
    <source>
        <dbReference type="SAM" id="MobiDB-lite"/>
    </source>
</evidence>
<dbReference type="CDD" id="cd07237">
    <property type="entry name" value="BphC1-RGP6_C_like"/>
    <property type="match status" value="1"/>
</dbReference>
<name>A0A848DFH6_9PSEU</name>
<dbReference type="InterPro" id="IPR004360">
    <property type="entry name" value="Glyas_Fos-R_dOase_dom"/>
</dbReference>
<evidence type="ECO:0000259" key="3">
    <source>
        <dbReference type="PROSITE" id="PS51819"/>
    </source>
</evidence>
<dbReference type="PANTHER" id="PTHR43048:SF3">
    <property type="entry name" value="METHYLMALONYL-COA EPIMERASE, MITOCHONDRIAL"/>
    <property type="match status" value="1"/>
</dbReference>
<dbReference type="GO" id="GO:0046872">
    <property type="term" value="F:metal ion binding"/>
    <property type="evidence" value="ECO:0007669"/>
    <property type="project" value="UniProtKB-KW"/>
</dbReference>
<keyword evidence="1" id="KW-0479">Metal-binding</keyword>
<feature type="domain" description="VOC" evidence="3">
    <location>
        <begin position="169"/>
        <end position="285"/>
    </location>
</feature>
<dbReference type="Proteomes" id="UP000586918">
    <property type="component" value="Unassembled WGS sequence"/>
</dbReference>
<evidence type="ECO:0000313" key="5">
    <source>
        <dbReference type="Proteomes" id="UP000586918"/>
    </source>
</evidence>
<protein>
    <submittedName>
        <fullName evidence="4">Glyoxalase</fullName>
    </submittedName>
</protein>
<sequence>MAGCRSAGWRRRRAGPISDNDRRREPQVVKSLAYVGVASPALAEWEAFGPEVLGMEVRERENDDVLQLRMDDRHHRLAIHRGERNSLLYLGWDAGDEDTLGACFEVLQRNGLSGRWGTEEECQERRVLSMVVADGPGGIRHEIVSGQKVEPKTFRPGRPISGFVTGEEGMGHVVLAVPDLKEAHTFYTSGLGLRKSDEISTFIDLVFYHCNPRHHSLALTQIPGVRGLHHVMLEVADIDDVGLAYDLCMERSIPISMTLGRHVNDQMVSFYVRSPSGFDIEYGWGAISVGADWSVAQYDRPSIWGHKMIAQTPPGAFEEVPR</sequence>
<dbReference type="CDD" id="cd07252">
    <property type="entry name" value="BphC1-RGP6_N_like"/>
    <property type="match status" value="1"/>
</dbReference>
<feature type="region of interest" description="Disordered" evidence="2">
    <location>
        <begin position="1"/>
        <end position="22"/>
    </location>
</feature>
<evidence type="ECO:0000256" key="1">
    <source>
        <dbReference type="ARBA" id="ARBA00022723"/>
    </source>
</evidence>
<dbReference type="AlphaFoldDB" id="A0A848DFH6"/>
<reference evidence="4 5" key="1">
    <citation type="submission" date="2020-04" db="EMBL/GenBank/DDBJ databases">
        <authorList>
            <person name="Klaysubun C."/>
            <person name="Duangmal K."/>
            <person name="Lipun K."/>
        </authorList>
    </citation>
    <scope>NUCLEOTIDE SEQUENCE [LARGE SCALE GENOMIC DNA]</scope>
    <source>
        <strain evidence="4 5">DSM 45300</strain>
    </source>
</reference>
<dbReference type="Pfam" id="PF00903">
    <property type="entry name" value="Glyoxalase"/>
    <property type="match status" value="1"/>
</dbReference>
<dbReference type="PROSITE" id="PS51819">
    <property type="entry name" value="VOC"/>
    <property type="match status" value="2"/>
</dbReference>
<dbReference type="PANTHER" id="PTHR43048">
    <property type="entry name" value="METHYLMALONYL-COA EPIMERASE"/>
    <property type="match status" value="1"/>
</dbReference>
<dbReference type="InterPro" id="IPR037523">
    <property type="entry name" value="VOC_core"/>
</dbReference>
<accession>A0A848DFH6</accession>
<dbReference type="InterPro" id="IPR029068">
    <property type="entry name" value="Glyas_Bleomycin-R_OHBP_Dase"/>
</dbReference>
<dbReference type="GO" id="GO:0004493">
    <property type="term" value="F:methylmalonyl-CoA epimerase activity"/>
    <property type="evidence" value="ECO:0007669"/>
    <property type="project" value="TreeGrafter"/>
</dbReference>
<evidence type="ECO:0000313" key="4">
    <source>
        <dbReference type="EMBL" id="NMH91408.1"/>
    </source>
</evidence>
<dbReference type="GO" id="GO:0046491">
    <property type="term" value="P:L-methylmalonyl-CoA metabolic process"/>
    <property type="evidence" value="ECO:0007669"/>
    <property type="project" value="TreeGrafter"/>
</dbReference>
<feature type="domain" description="VOC" evidence="3">
    <location>
        <begin position="31"/>
        <end position="146"/>
    </location>
</feature>
<dbReference type="Pfam" id="PF22632">
    <property type="entry name" value="BphC_D1"/>
    <property type="match status" value="1"/>
</dbReference>
<dbReference type="InterPro" id="IPR051785">
    <property type="entry name" value="MMCE/EMCE_epimerase"/>
</dbReference>
<dbReference type="EMBL" id="JAAXKZ010000017">
    <property type="protein sequence ID" value="NMH91408.1"/>
    <property type="molecule type" value="Genomic_DNA"/>
</dbReference>
<keyword evidence="5" id="KW-1185">Reference proteome</keyword>
<gene>
    <name evidence="4" type="ORF">HF519_07355</name>
</gene>
<dbReference type="SUPFAM" id="SSF54593">
    <property type="entry name" value="Glyoxalase/Bleomycin resistance protein/Dihydroxybiphenyl dioxygenase"/>
    <property type="match status" value="2"/>
</dbReference>